<feature type="chain" id="PRO_5017735134" description="Beta-lactamase-related domain-containing protein" evidence="1">
    <location>
        <begin position="20"/>
        <end position="369"/>
    </location>
</feature>
<evidence type="ECO:0000256" key="1">
    <source>
        <dbReference type="SAM" id="SignalP"/>
    </source>
</evidence>
<dbReference type="InterPro" id="IPR001466">
    <property type="entry name" value="Beta-lactam-related"/>
</dbReference>
<evidence type="ECO:0000259" key="2">
    <source>
        <dbReference type="Pfam" id="PF00144"/>
    </source>
</evidence>
<dbReference type="PANTHER" id="PTHR46825">
    <property type="entry name" value="D-ALANYL-D-ALANINE-CARBOXYPEPTIDASE/ENDOPEPTIDASE AMPH"/>
    <property type="match status" value="1"/>
</dbReference>
<feature type="signal peptide" evidence="1">
    <location>
        <begin position="1"/>
        <end position="19"/>
    </location>
</feature>
<evidence type="ECO:0000313" key="4">
    <source>
        <dbReference type="Proteomes" id="UP000256373"/>
    </source>
</evidence>
<dbReference type="Gene3D" id="3.40.710.10">
    <property type="entry name" value="DD-peptidase/beta-lactamase superfamily"/>
    <property type="match status" value="1"/>
</dbReference>
<reference evidence="3 4" key="1">
    <citation type="submission" date="2018-07" db="EMBL/GenBank/DDBJ databases">
        <title>Dyadobacter roseus sp. nov., isolated from rose rhizosphere soil.</title>
        <authorList>
            <person name="Chen L."/>
        </authorList>
    </citation>
    <scope>NUCLEOTIDE SEQUENCE [LARGE SCALE GENOMIC DNA]</scope>
    <source>
        <strain evidence="3 4">RS19</strain>
    </source>
</reference>
<dbReference type="InterPro" id="IPR012338">
    <property type="entry name" value="Beta-lactam/transpept-like"/>
</dbReference>
<dbReference type="Pfam" id="PF00144">
    <property type="entry name" value="Beta-lactamase"/>
    <property type="match status" value="1"/>
</dbReference>
<evidence type="ECO:0000313" key="3">
    <source>
        <dbReference type="EMBL" id="REA62332.1"/>
    </source>
</evidence>
<name>A0A3D8YD07_9BACT</name>
<dbReference type="PROSITE" id="PS51257">
    <property type="entry name" value="PROKAR_LIPOPROTEIN"/>
    <property type="match status" value="1"/>
</dbReference>
<keyword evidence="4" id="KW-1185">Reference proteome</keyword>
<dbReference type="OrthoDB" id="9793489at2"/>
<feature type="domain" description="Beta-lactamase-related" evidence="2">
    <location>
        <begin position="42"/>
        <end position="356"/>
    </location>
</feature>
<dbReference type="PANTHER" id="PTHR46825:SF8">
    <property type="entry name" value="BETA-LACTAMASE-RELATED"/>
    <property type="match status" value="1"/>
</dbReference>
<organism evidence="3 4">
    <name type="scientific">Dyadobacter luteus</name>
    <dbReference type="NCBI Taxonomy" id="2259619"/>
    <lineage>
        <taxon>Bacteria</taxon>
        <taxon>Pseudomonadati</taxon>
        <taxon>Bacteroidota</taxon>
        <taxon>Cytophagia</taxon>
        <taxon>Cytophagales</taxon>
        <taxon>Spirosomataceae</taxon>
        <taxon>Dyadobacter</taxon>
    </lineage>
</organism>
<keyword evidence="1" id="KW-0732">Signal</keyword>
<protein>
    <recommendedName>
        <fullName evidence="2">Beta-lactamase-related domain-containing protein</fullName>
    </recommendedName>
</protein>
<dbReference type="RefSeq" id="WP_115830331.1">
    <property type="nucleotide sequence ID" value="NZ_QNUL01000005.1"/>
</dbReference>
<dbReference type="InterPro" id="IPR050491">
    <property type="entry name" value="AmpC-like"/>
</dbReference>
<comment type="caution">
    <text evidence="3">The sequence shown here is derived from an EMBL/GenBank/DDBJ whole genome shotgun (WGS) entry which is preliminary data.</text>
</comment>
<accession>A0A3D8YD07</accession>
<gene>
    <name evidence="3" type="ORF">DSL64_08680</name>
</gene>
<sequence length="369" mass="41376">MRAVAFILFFGLISCQETAKVITPTTLTNNPLQSEMDSAVQKAFADNLEMLDSPGISIGVLKDGKTSYYGYGETALGSGVVPNENTYFEIGSITKTFSAIAIAEMLLKEQKEIETPVRSYLPSELPTLQRGGVEITFKHLLTHTSGLPRMPNNFSPITAYEAYSKAKLYQYLYNIQLESVPFTKYNYSNTGFGILGDILERHYNSSYSDLMSNQLFGPLNLKDTKVEFEKTDLNRWATGYSKGRKTDYWKNMNAMNGAGVIKSTAKDLLLYAKVNLSPPDNILGKAIKLTHRKAFEDIYGEQALAWVMSASRKNSDKRILWHNGGTGGFNSWLYLNEENNSALVILFNSSIDNEQRAEFIFSLLNIIRE</sequence>
<dbReference type="Proteomes" id="UP000256373">
    <property type="component" value="Unassembled WGS sequence"/>
</dbReference>
<dbReference type="SUPFAM" id="SSF56601">
    <property type="entry name" value="beta-lactamase/transpeptidase-like"/>
    <property type="match status" value="1"/>
</dbReference>
<dbReference type="AlphaFoldDB" id="A0A3D8YD07"/>
<dbReference type="EMBL" id="QNUL01000005">
    <property type="protein sequence ID" value="REA62332.1"/>
    <property type="molecule type" value="Genomic_DNA"/>
</dbReference>
<proteinExistence type="predicted"/>